<dbReference type="AlphaFoldDB" id="A0A418KVX2"/>
<keyword evidence="3" id="KW-1185">Reference proteome</keyword>
<evidence type="ECO:0000313" key="3">
    <source>
        <dbReference type="Proteomes" id="UP000284057"/>
    </source>
</evidence>
<proteinExistence type="predicted"/>
<evidence type="ECO:0000313" key="2">
    <source>
        <dbReference type="EMBL" id="RIQ34081.1"/>
    </source>
</evidence>
<comment type="caution">
    <text evidence="2">The sequence shown here is derived from an EMBL/GenBank/DDBJ whole genome shotgun (WGS) entry which is preliminary data.</text>
</comment>
<accession>A0A418KVX2</accession>
<organism evidence="2 3">
    <name type="scientific">Jiangella rhizosphaerae</name>
    <dbReference type="NCBI Taxonomy" id="2293569"/>
    <lineage>
        <taxon>Bacteria</taxon>
        <taxon>Bacillati</taxon>
        <taxon>Actinomycetota</taxon>
        <taxon>Actinomycetes</taxon>
        <taxon>Jiangellales</taxon>
        <taxon>Jiangellaceae</taxon>
        <taxon>Jiangella</taxon>
    </lineage>
</organism>
<feature type="non-terminal residue" evidence="2">
    <location>
        <position position="83"/>
    </location>
</feature>
<reference evidence="2 3" key="1">
    <citation type="submission" date="2018-09" db="EMBL/GenBank/DDBJ databases">
        <title>Isolation, diversity and antifungal activity of actinobacteria from wheat.</title>
        <authorList>
            <person name="Han C."/>
        </authorList>
    </citation>
    <scope>NUCLEOTIDE SEQUENCE [LARGE SCALE GENOMIC DNA]</scope>
    <source>
        <strain evidence="2 3">NEAU-YY265</strain>
    </source>
</reference>
<name>A0A418KVX2_9ACTN</name>
<keyword evidence="1" id="KW-0732">Signal</keyword>
<dbReference type="Proteomes" id="UP000284057">
    <property type="component" value="Unassembled WGS sequence"/>
</dbReference>
<evidence type="ECO:0000256" key="1">
    <source>
        <dbReference type="SAM" id="SignalP"/>
    </source>
</evidence>
<sequence length="83" mass="7932">MPNARHKRRRSARLGRLVLPVAGAGAAAGAAVGATTLASAPAPSAAIAGVSPAPFDVGDLREDAAADVARGDHSAPAPLAGSG</sequence>
<feature type="chain" id="PRO_5039055067" evidence="1">
    <location>
        <begin position="31"/>
        <end position="83"/>
    </location>
</feature>
<feature type="signal peptide" evidence="1">
    <location>
        <begin position="1"/>
        <end position="30"/>
    </location>
</feature>
<protein>
    <submittedName>
        <fullName evidence="2">Uncharacterized protein</fullName>
    </submittedName>
</protein>
<dbReference type="EMBL" id="QUAL01000036">
    <property type="protein sequence ID" value="RIQ34081.1"/>
    <property type="molecule type" value="Genomic_DNA"/>
</dbReference>
<gene>
    <name evidence="2" type="ORF">DY240_03930</name>
</gene>